<dbReference type="EMBL" id="MU150915">
    <property type="protein sequence ID" value="KAF9455205.1"/>
    <property type="molecule type" value="Genomic_DNA"/>
</dbReference>
<organism evidence="1 2">
    <name type="scientific">Collybia nuda</name>
    <dbReference type="NCBI Taxonomy" id="64659"/>
    <lineage>
        <taxon>Eukaryota</taxon>
        <taxon>Fungi</taxon>
        <taxon>Dikarya</taxon>
        <taxon>Basidiomycota</taxon>
        <taxon>Agaricomycotina</taxon>
        <taxon>Agaricomycetes</taxon>
        <taxon>Agaricomycetidae</taxon>
        <taxon>Agaricales</taxon>
        <taxon>Tricholomatineae</taxon>
        <taxon>Clitocybaceae</taxon>
        <taxon>Collybia</taxon>
    </lineage>
</organism>
<gene>
    <name evidence="1" type="ORF">BDZ94DRAFT_1278629</name>
</gene>
<protein>
    <submittedName>
        <fullName evidence="1">Uncharacterized protein</fullName>
    </submittedName>
</protein>
<accession>A0A9P5XQT8</accession>
<dbReference type="AlphaFoldDB" id="A0A9P5XQT8"/>
<sequence>MRVKVDLSNNVTCSRPPWLHHSFPSSPPLTFSLFPSQREAVSAQELDIVHMPQQFL</sequence>
<name>A0A9P5XQT8_9AGAR</name>
<evidence type="ECO:0000313" key="1">
    <source>
        <dbReference type="EMBL" id="KAF9455205.1"/>
    </source>
</evidence>
<proteinExistence type="predicted"/>
<comment type="caution">
    <text evidence="1">The sequence shown here is derived from an EMBL/GenBank/DDBJ whole genome shotgun (WGS) entry which is preliminary data.</text>
</comment>
<dbReference type="Proteomes" id="UP000807353">
    <property type="component" value="Unassembled WGS sequence"/>
</dbReference>
<evidence type="ECO:0000313" key="2">
    <source>
        <dbReference type="Proteomes" id="UP000807353"/>
    </source>
</evidence>
<keyword evidence="2" id="KW-1185">Reference proteome</keyword>
<reference evidence="1" key="1">
    <citation type="submission" date="2020-11" db="EMBL/GenBank/DDBJ databases">
        <authorList>
            <consortium name="DOE Joint Genome Institute"/>
            <person name="Ahrendt S."/>
            <person name="Riley R."/>
            <person name="Andreopoulos W."/>
            <person name="Labutti K."/>
            <person name="Pangilinan J."/>
            <person name="Ruiz-Duenas F.J."/>
            <person name="Barrasa J.M."/>
            <person name="Sanchez-Garcia M."/>
            <person name="Camarero S."/>
            <person name="Miyauchi S."/>
            <person name="Serrano A."/>
            <person name="Linde D."/>
            <person name="Babiker R."/>
            <person name="Drula E."/>
            <person name="Ayuso-Fernandez I."/>
            <person name="Pacheco R."/>
            <person name="Padilla G."/>
            <person name="Ferreira P."/>
            <person name="Barriuso J."/>
            <person name="Kellner H."/>
            <person name="Castanera R."/>
            <person name="Alfaro M."/>
            <person name="Ramirez L."/>
            <person name="Pisabarro A.G."/>
            <person name="Kuo A."/>
            <person name="Tritt A."/>
            <person name="Lipzen A."/>
            <person name="He G."/>
            <person name="Yan M."/>
            <person name="Ng V."/>
            <person name="Cullen D."/>
            <person name="Martin F."/>
            <person name="Rosso M.-N."/>
            <person name="Henrissat B."/>
            <person name="Hibbett D."/>
            <person name="Martinez A.T."/>
            <person name="Grigoriev I.V."/>
        </authorList>
    </citation>
    <scope>NUCLEOTIDE SEQUENCE</scope>
    <source>
        <strain evidence="1">CBS 247.69</strain>
    </source>
</reference>
<feature type="non-terminal residue" evidence="1">
    <location>
        <position position="56"/>
    </location>
</feature>